<reference evidence="4" key="1">
    <citation type="journal article" date="2019" name="Int. J. Syst. Evol. Microbiol.">
        <title>The Global Catalogue of Microorganisms (GCM) 10K type strain sequencing project: providing services to taxonomists for standard genome sequencing and annotation.</title>
        <authorList>
            <consortium name="The Broad Institute Genomics Platform"/>
            <consortium name="The Broad Institute Genome Sequencing Center for Infectious Disease"/>
            <person name="Wu L."/>
            <person name="Ma J."/>
        </authorList>
    </citation>
    <scope>NUCLEOTIDE SEQUENCE [LARGE SCALE GENOMIC DNA]</scope>
    <source>
        <strain evidence="4">CGMCC 1.12849</strain>
    </source>
</reference>
<organism evidence="3 4">
    <name type="scientific">Glutamicibacter bergerei</name>
    <dbReference type="NCBI Taxonomy" id="256702"/>
    <lineage>
        <taxon>Bacteria</taxon>
        <taxon>Bacillati</taxon>
        <taxon>Actinomycetota</taxon>
        <taxon>Actinomycetes</taxon>
        <taxon>Micrococcales</taxon>
        <taxon>Micrococcaceae</taxon>
        <taxon>Glutamicibacter</taxon>
    </lineage>
</organism>
<dbReference type="RefSeq" id="WP_346058890.1">
    <property type="nucleotide sequence ID" value="NZ_BAAAVQ010000014.1"/>
</dbReference>
<protein>
    <submittedName>
        <fullName evidence="3">PQQ-binding-like beta-propeller repeat protein</fullName>
    </submittedName>
</protein>
<keyword evidence="1" id="KW-0812">Transmembrane</keyword>
<dbReference type="Proteomes" id="UP001595884">
    <property type="component" value="Unassembled WGS sequence"/>
</dbReference>
<evidence type="ECO:0000313" key="3">
    <source>
        <dbReference type="EMBL" id="MFC4715146.1"/>
    </source>
</evidence>
<dbReference type="InterPro" id="IPR002372">
    <property type="entry name" value="PQQ_rpt_dom"/>
</dbReference>
<keyword evidence="1" id="KW-0472">Membrane</keyword>
<gene>
    <name evidence="3" type="ORF">ACFO7V_03200</name>
</gene>
<dbReference type="Pfam" id="PF13360">
    <property type="entry name" value="PQQ_2"/>
    <property type="match status" value="1"/>
</dbReference>
<keyword evidence="4" id="KW-1185">Reference proteome</keyword>
<proteinExistence type="predicted"/>
<evidence type="ECO:0000313" key="4">
    <source>
        <dbReference type="Proteomes" id="UP001595884"/>
    </source>
</evidence>
<evidence type="ECO:0000256" key="1">
    <source>
        <dbReference type="SAM" id="Phobius"/>
    </source>
</evidence>
<name>A0ABV9MGZ1_9MICC</name>
<dbReference type="InterPro" id="IPR015943">
    <property type="entry name" value="WD40/YVTN_repeat-like_dom_sf"/>
</dbReference>
<dbReference type="SUPFAM" id="SSF50998">
    <property type="entry name" value="Quinoprotein alcohol dehydrogenase-like"/>
    <property type="match status" value="1"/>
</dbReference>
<comment type="caution">
    <text evidence="3">The sequence shown here is derived from an EMBL/GenBank/DDBJ whole genome shotgun (WGS) entry which is preliminary data.</text>
</comment>
<accession>A0ABV9MGZ1</accession>
<feature type="domain" description="Pyrrolo-quinoline quinone repeat" evidence="2">
    <location>
        <begin position="188"/>
        <end position="485"/>
    </location>
</feature>
<sequence>MMIDPDKVPAFPVYTLHLGADRKSLTLDGAQVPVLDEEDFIEAGKKAIVTKLQRHHLKAVRVRAIDVSSDESWDMIITDTGDVLDLSEQQREEQEKKKRTQRRTKRLLIAGVSIMGMLTLGGVTAAAVVVATQPEAHAPAYTPQGVGATLPAAPPPQHSTTAAWSHPALPGSTVNMIASDRLLTADPDGTVTARNPDTGQAVWRGASAPENLTSIHTATWAGSPVYSAAVGNELRLWPTTMPADTYSVSPTVVALEPGQTARTDTGTPYIDLGDWYIRMPDGSGKLHEVMIPPGSTVLRTTSDGKIITISANKIYTLDANGTITAETTYTRPKEATGYPNRVWTLDEQHMLLAWDGTNRMMGVLNTDTNQVLFSTKPRAIPGTSEDLLIDTQARTAAIGSVGIRYGAKGSFVDLKSASLTAVHGNTVYANTNNGPVTLDLAKPEAEMSTWENYRKEDPAPALVTDEAIYLVATQLEETTVYRADRLR</sequence>
<keyword evidence="1" id="KW-1133">Transmembrane helix</keyword>
<evidence type="ECO:0000259" key="2">
    <source>
        <dbReference type="Pfam" id="PF13360"/>
    </source>
</evidence>
<dbReference type="InterPro" id="IPR011047">
    <property type="entry name" value="Quinoprotein_ADH-like_sf"/>
</dbReference>
<dbReference type="EMBL" id="JBHSHE010000013">
    <property type="protein sequence ID" value="MFC4715146.1"/>
    <property type="molecule type" value="Genomic_DNA"/>
</dbReference>
<feature type="transmembrane region" description="Helical" evidence="1">
    <location>
        <begin position="107"/>
        <end position="131"/>
    </location>
</feature>
<dbReference type="Gene3D" id="2.130.10.10">
    <property type="entry name" value="YVTN repeat-like/Quinoprotein amine dehydrogenase"/>
    <property type="match status" value="1"/>
</dbReference>